<dbReference type="InterPro" id="IPR001119">
    <property type="entry name" value="SLH_dom"/>
</dbReference>
<dbReference type="EMBL" id="JANFZH010000008">
    <property type="protein sequence ID" value="MCQ4839247.1"/>
    <property type="molecule type" value="Genomic_DNA"/>
</dbReference>
<feature type="region of interest" description="Disordered" evidence="2">
    <location>
        <begin position="219"/>
        <end position="241"/>
    </location>
</feature>
<dbReference type="RefSeq" id="WP_256191643.1">
    <property type="nucleotide sequence ID" value="NZ_CAJKKG010000033.1"/>
</dbReference>
<feature type="chain" id="PRO_5046821790" evidence="3">
    <location>
        <begin position="29"/>
        <end position="2063"/>
    </location>
</feature>
<keyword evidence="3" id="KW-0732">Signal</keyword>
<feature type="compositionally biased region" description="Gly residues" evidence="2">
    <location>
        <begin position="224"/>
        <end position="235"/>
    </location>
</feature>
<dbReference type="PROSITE" id="PS51272">
    <property type="entry name" value="SLH"/>
    <property type="match status" value="3"/>
</dbReference>
<dbReference type="InterPro" id="IPR006626">
    <property type="entry name" value="PbH1"/>
</dbReference>
<evidence type="ECO:0000256" key="2">
    <source>
        <dbReference type="SAM" id="MobiDB-lite"/>
    </source>
</evidence>
<evidence type="ECO:0000256" key="1">
    <source>
        <dbReference type="ARBA" id="ARBA00022737"/>
    </source>
</evidence>
<keyword evidence="1" id="KW-0677">Repeat</keyword>
<dbReference type="SUPFAM" id="SSF51126">
    <property type="entry name" value="Pectin lyase-like"/>
    <property type="match status" value="2"/>
</dbReference>
<dbReference type="Proteomes" id="UP001524473">
    <property type="component" value="Unassembled WGS sequence"/>
</dbReference>
<dbReference type="SMART" id="SM00710">
    <property type="entry name" value="PbH1"/>
    <property type="match status" value="8"/>
</dbReference>
<evidence type="ECO:0000313" key="5">
    <source>
        <dbReference type="EMBL" id="MCQ4839247.1"/>
    </source>
</evidence>
<dbReference type="InterPro" id="IPR011050">
    <property type="entry name" value="Pectin_lyase_fold/virulence"/>
</dbReference>
<gene>
    <name evidence="5" type="ORF">NE695_04880</name>
</gene>
<dbReference type="Gene3D" id="2.160.20.20">
    <property type="match status" value="2"/>
</dbReference>
<protein>
    <submittedName>
        <fullName evidence="5">S-layer homology domain-containing protein</fullName>
    </submittedName>
</protein>
<name>A0ABT1RX38_9FIRM</name>
<evidence type="ECO:0000256" key="3">
    <source>
        <dbReference type="SAM" id="SignalP"/>
    </source>
</evidence>
<accession>A0ABT1RX38</accession>
<evidence type="ECO:0000259" key="4">
    <source>
        <dbReference type="PROSITE" id="PS51272"/>
    </source>
</evidence>
<sequence length="2063" mass="211128">MRKTVQKRIWAIVLTLCMMISLMPSALAASAKDFTDVPPKAWYYGAVDYVAEHGYFNGTDVGKFSPDKPMTRGMFVTVLARVDGVEGNDQANPFEDVPSGMWYSGAVAWAAERGIVLGVGDNRFAPERQVSRQEMAAFIARYLTYYMKEHGVTFQATGTAPAFKDADKIADYAVEAVELCRTYGLVYGDEKGCFVPGSLATRAEAATVIQRLALLLETGEEEPSGGGGGGGGGGTSASASSGTAAGFIQAAQKEADTVTATVETDNSITVNDDIAISNPSVKTLTLDLNNASLGNLTVNSTSATRIEIKGETASVSSLTINAPRATVTNGVAVNGSVNLQAVSNSTFNNTAPISGNITVTGPAAVNDTQENPAPVVIATEKQVIVRGKSETISIQADGAKLTLSTAAAVNPTVSSTAENVTLAVTTGEQTTISGTVEQVTATASAPKLKVEGTVAVLAAKAAASLSLTGGGLVENLAAGSTNIEIPLENTALSIASAELVGGSLTAPDGVVDTVKASGTVELKASVNKAETQPGTTLKLAGEGKTVNTLTAGGTLTMAGQGTVGQIDVTANTSSTVEIAQEITVSAVNNTGSGQVKLEDKGNAGRVATEKAAPPTTVRFAAPTAAGGKGTITGVTNAMEYRASGDWEPINSESISVDAGTYQVRVKATDTKLASEAVTVTIPAAVAVKEAAVQGKPYVGQTLTAVANADATGTLAYEWKAGETVIAGAQGKTFVLTDKQIGKAVTVTISNYEGSETATSAPTAAITADKTALKKLLDKAEEVQQGVVVEDLSAEKVAKGIVFVTAQEKADLTTAVGHAKEIADNKDALASAVSGQEKALRAAVDAYTAAKKVGTLDEAATLQSALVELINAATGAKVQTTAADAAEVEPGKAWVTEEVKSAYEAAISAAEAAKDSGDSAVLAKAITDLNAAMSVYQKAVRKGAALDDTALLAAVNAAELNAASVSISADGKDVLPSQSWVTELNKGTYTAAIAAAKNTSAATQSVNAKALTTLNAATEIFNGKKEQGTKDIIPPIVTDVSAEKQETGAQYTISFTSNEAGTYSYQVGSTEGAWTAGETFSEADTPVTFAYTPAAPGAVLYLQVSDASGNASVVQVKVGEDPETAEASIGSAKYETFEQALAAASSGQTIKLLKDVELSEAVTITKSVTLELNGQTINGTGFSARAFTVNAPGKTVTVLDSSSDRTGAINSENGSFKVDAGTLNIGAEGKFGGNYNNTVQNWGGIKATGENVTINVWDAKITSTTGGCFAIEGGAGDVLNIYGGTFTQQTYYDFVSCCVGFGSSATINISGGEFTCKDGQSVLSGWDSGATVNITGGVFTAEGKAKNVFQVDAVPGNIKTVDGGDDAPYQAPDWNISGGTFTGPIEVSATVNEIFPTSVEITGGTFSVDPSAYVAQDYKVVKNTEDTYTVGVKTEPDENDVASVGGRFFTTLQAAFDAAHDGETIQLCKDAVAEDGVEMERAGVTLNLDLARHTYTVTNGANVNNRAFKIISGTLNVTGGGKIVAVGSGTTAAEGSGAYGAFRVEAEGVLNVSGVTLENSRPYGLNVKVCGGEATLSGVTIHSSYGGGIEVTESKLGEKSKLGTATVADCTFTQKNYSDHCSSTLSVSGGSTLNVSGGTYTSESGRALYVFSSGGYINVSGGTFSGVKDVIRAEIDTNTYPEYEGGLKITGGDFTGPITITSPASLTITGGTFSVNPSAYVRDDLTAKESGGKWIIEKRTADDPGTVASVGERCFRTLASAVEAAQSGDTIKLLQDTKLTEIVTIPASAEITLDLNGKTLTLDASGTRLIQNEGNLTINGNSGKISGINSGAYGLIDNYGSLEANQVTFKDVGLDNGASIKNRPGVNSSLTLNQCSMTATGENKGNANVYSDGTLTINGGTFTDYSSGAYAVICNSGEATLRSDSESPLTVEGAKGALGINSGTVTINGGTYTSGTYYGVWITNNGVNTDVTINDGSFTGERYGLYASVDDGKQDSSNANILVQGGSFTGNTEAAAALNESQSKLEWCMTIVGGTFSTNPSDYVPEGYEATESNGSWTVAAVAP</sequence>
<feature type="domain" description="SLH" evidence="4">
    <location>
        <begin position="90"/>
        <end position="153"/>
    </location>
</feature>
<dbReference type="Gene3D" id="2.60.40.2700">
    <property type="match status" value="1"/>
</dbReference>
<reference evidence="5 6" key="1">
    <citation type="submission" date="2022-06" db="EMBL/GenBank/DDBJ databases">
        <title>Isolation of gut microbiota from human fecal samples.</title>
        <authorList>
            <person name="Pamer E.G."/>
            <person name="Barat B."/>
            <person name="Waligurski E."/>
            <person name="Medina S."/>
            <person name="Paddock L."/>
            <person name="Mostad J."/>
        </authorList>
    </citation>
    <scope>NUCLEOTIDE SEQUENCE [LARGE SCALE GENOMIC DNA]</scope>
    <source>
        <strain evidence="5 6">DFI.9.73</strain>
    </source>
</reference>
<comment type="caution">
    <text evidence="5">The sequence shown here is derived from an EMBL/GenBank/DDBJ whole genome shotgun (WGS) entry which is preliminary data.</text>
</comment>
<evidence type="ECO:0000313" key="6">
    <source>
        <dbReference type="Proteomes" id="UP001524473"/>
    </source>
</evidence>
<feature type="signal peptide" evidence="3">
    <location>
        <begin position="1"/>
        <end position="28"/>
    </location>
</feature>
<organism evidence="5 6">
    <name type="scientific">Neglectibacter timonensis</name>
    <dbReference type="NCBI Taxonomy" id="1776382"/>
    <lineage>
        <taxon>Bacteria</taxon>
        <taxon>Bacillati</taxon>
        <taxon>Bacillota</taxon>
        <taxon>Clostridia</taxon>
        <taxon>Eubacteriales</taxon>
        <taxon>Oscillospiraceae</taxon>
        <taxon>Neglectibacter</taxon>
    </lineage>
</organism>
<proteinExistence type="predicted"/>
<feature type="domain" description="SLH" evidence="4">
    <location>
        <begin position="160"/>
        <end position="223"/>
    </location>
</feature>
<feature type="domain" description="SLH" evidence="4">
    <location>
        <begin position="30"/>
        <end position="89"/>
    </location>
</feature>
<dbReference type="InterPro" id="IPR012332">
    <property type="entry name" value="Autotransporter_pectin_lyase_C"/>
</dbReference>
<keyword evidence="6" id="KW-1185">Reference proteome</keyword>
<dbReference type="Pfam" id="PF00395">
    <property type="entry name" value="SLH"/>
    <property type="match status" value="3"/>
</dbReference>